<organism evidence="9 10">
    <name type="scientific">Rhizoctonia solani</name>
    <dbReference type="NCBI Taxonomy" id="456999"/>
    <lineage>
        <taxon>Eukaryota</taxon>
        <taxon>Fungi</taxon>
        <taxon>Dikarya</taxon>
        <taxon>Basidiomycota</taxon>
        <taxon>Agaricomycotina</taxon>
        <taxon>Agaricomycetes</taxon>
        <taxon>Cantharellales</taxon>
        <taxon>Ceratobasidiaceae</taxon>
        <taxon>Rhizoctonia</taxon>
    </lineage>
</organism>
<comment type="subcellular location">
    <subcellularLocation>
        <location evidence="1">Membrane</location>
        <topology evidence="1">Multi-pass membrane protein</topology>
    </subcellularLocation>
</comment>
<evidence type="ECO:0000256" key="4">
    <source>
        <dbReference type="ARBA" id="ARBA00022989"/>
    </source>
</evidence>
<dbReference type="GO" id="GO:0004601">
    <property type="term" value="F:peroxidase activity"/>
    <property type="evidence" value="ECO:0007669"/>
    <property type="project" value="UniProtKB-KW"/>
</dbReference>
<evidence type="ECO:0000259" key="8">
    <source>
        <dbReference type="SMART" id="SM00014"/>
    </source>
</evidence>
<feature type="transmembrane region" description="Helical" evidence="7">
    <location>
        <begin position="34"/>
        <end position="57"/>
    </location>
</feature>
<accession>A0A8H7IJX3</accession>
<dbReference type="EMBL" id="JACYCF010000003">
    <property type="protein sequence ID" value="KAF8758393.1"/>
    <property type="molecule type" value="Genomic_DNA"/>
</dbReference>
<proteinExistence type="inferred from homology"/>
<evidence type="ECO:0000256" key="7">
    <source>
        <dbReference type="SAM" id="Phobius"/>
    </source>
</evidence>
<dbReference type="GO" id="GO:0046839">
    <property type="term" value="P:phospholipid dephosphorylation"/>
    <property type="evidence" value="ECO:0007669"/>
    <property type="project" value="TreeGrafter"/>
</dbReference>
<keyword evidence="9" id="KW-0575">Peroxidase</keyword>
<evidence type="ECO:0000256" key="6">
    <source>
        <dbReference type="SAM" id="MobiDB-lite"/>
    </source>
</evidence>
<keyword evidence="9" id="KW-0560">Oxidoreductase</keyword>
<dbReference type="Gene3D" id="1.20.144.10">
    <property type="entry name" value="Phosphatidic acid phosphatase type 2/haloperoxidase"/>
    <property type="match status" value="1"/>
</dbReference>
<evidence type="ECO:0000256" key="5">
    <source>
        <dbReference type="ARBA" id="ARBA00023136"/>
    </source>
</evidence>
<protein>
    <submittedName>
        <fullName evidence="9">Acid phosphatase Vanadium-dependent haloperoxidase</fullName>
    </submittedName>
</protein>
<dbReference type="PANTHER" id="PTHR10165">
    <property type="entry name" value="LIPID PHOSPHATE PHOSPHATASE"/>
    <property type="match status" value="1"/>
</dbReference>
<keyword evidence="4 7" id="KW-1133">Transmembrane helix</keyword>
<evidence type="ECO:0000256" key="1">
    <source>
        <dbReference type="ARBA" id="ARBA00004141"/>
    </source>
</evidence>
<keyword evidence="5 7" id="KW-0472">Membrane</keyword>
<evidence type="ECO:0000313" key="10">
    <source>
        <dbReference type="Proteomes" id="UP000614334"/>
    </source>
</evidence>
<evidence type="ECO:0000313" key="9">
    <source>
        <dbReference type="EMBL" id="KAF8758393.1"/>
    </source>
</evidence>
<dbReference type="GO" id="GO:0016020">
    <property type="term" value="C:membrane"/>
    <property type="evidence" value="ECO:0007669"/>
    <property type="project" value="UniProtKB-SubCell"/>
</dbReference>
<dbReference type="Proteomes" id="UP000614334">
    <property type="component" value="Unassembled WGS sequence"/>
</dbReference>
<dbReference type="InterPro" id="IPR043216">
    <property type="entry name" value="PAP-like"/>
</dbReference>
<dbReference type="GO" id="GO:0006644">
    <property type="term" value="P:phospholipid metabolic process"/>
    <property type="evidence" value="ECO:0007669"/>
    <property type="project" value="InterPro"/>
</dbReference>
<feature type="region of interest" description="Disordered" evidence="6">
    <location>
        <begin position="318"/>
        <end position="337"/>
    </location>
</feature>
<feature type="domain" description="Phosphatidic acid phosphatase type 2/haloperoxidase" evidence="8">
    <location>
        <begin position="90"/>
        <end position="246"/>
    </location>
</feature>
<dbReference type="PANTHER" id="PTHR10165:SF84">
    <property type="entry name" value="PHOSPHATIDIC ACID PHOSPHATASE BETA"/>
    <property type="match status" value="1"/>
</dbReference>
<dbReference type="AlphaFoldDB" id="A0A8H7IJX3"/>
<evidence type="ECO:0000256" key="3">
    <source>
        <dbReference type="ARBA" id="ARBA00022692"/>
    </source>
</evidence>
<reference evidence="9" key="1">
    <citation type="submission" date="2020-09" db="EMBL/GenBank/DDBJ databases">
        <title>Comparative genome analyses of four rice-infecting Rhizoctonia solani isolates reveal extensive enrichment of homogalacturonan modification genes.</title>
        <authorList>
            <person name="Lee D.-Y."/>
            <person name="Jeon J."/>
            <person name="Kim K.-T."/>
            <person name="Cheong K."/>
            <person name="Song H."/>
            <person name="Choi G."/>
            <person name="Ko J."/>
            <person name="Opiyo S.O."/>
            <person name="Zuo S."/>
            <person name="Madhav S."/>
            <person name="Lee Y.-H."/>
            <person name="Wang G.-L."/>
        </authorList>
    </citation>
    <scope>NUCLEOTIDE SEQUENCE</scope>
    <source>
        <strain evidence="9">AG1-IA B2</strain>
    </source>
</reference>
<comment type="caution">
    <text evidence="9">The sequence shown here is derived from an EMBL/GenBank/DDBJ whole genome shotgun (WGS) entry which is preliminary data.</text>
</comment>
<keyword evidence="3 7" id="KW-0812">Transmembrane</keyword>
<comment type="similarity">
    <text evidence="2">Belongs to the PA-phosphatase related phosphoesterase family.</text>
</comment>
<dbReference type="InterPro" id="IPR036938">
    <property type="entry name" value="PAP2/HPO_sf"/>
</dbReference>
<evidence type="ECO:0000256" key="2">
    <source>
        <dbReference type="ARBA" id="ARBA00008816"/>
    </source>
</evidence>
<dbReference type="SUPFAM" id="SSF48317">
    <property type="entry name" value="Acid phosphatase/Vanadium-dependent haloperoxidase"/>
    <property type="match status" value="1"/>
</dbReference>
<gene>
    <name evidence="9" type="ORF">RHS01_02389</name>
</gene>
<dbReference type="GO" id="GO:0008195">
    <property type="term" value="F:phosphatidate phosphatase activity"/>
    <property type="evidence" value="ECO:0007669"/>
    <property type="project" value="TreeGrafter"/>
</dbReference>
<feature type="transmembrane region" description="Helical" evidence="7">
    <location>
        <begin position="199"/>
        <end position="222"/>
    </location>
</feature>
<dbReference type="SMART" id="SM00014">
    <property type="entry name" value="acidPPc"/>
    <property type="match status" value="1"/>
</dbReference>
<feature type="transmembrane region" description="Helical" evidence="7">
    <location>
        <begin position="228"/>
        <end position="250"/>
    </location>
</feature>
<dbReference type="Pfam" id="PF01569">
    <property type="entry name" value="PAP2"/>
    <property type="match status" value="1"/>
</dbReference>
<feature type="transmembrane region" description="Helical" evidence="7">
    <location>
        <begin position="87"/>
        <end position="108"/>
    </location>
</feature>
<name>A0A8H7IJX3_9AGAM</name>
<sequence length="337" mass="37092">MFRRNAAPAREKPAGHPGAGDGYGRRAFSFGRWLRLYGVDLITMAAMGAIGLGVYWAKPAPSRSFPVYHDSGEIVYPQFAYPLRKEIIPIWLAALIAFIVPFFFFCLFKHVVEALKTCYAQLWDFSCLSPNVPTSGAQHGNGFEMIMYDRSVCTGDEKEINDSLESMPSGHSTAGFAGLIYLALYLNAQLKVMSAHSPAYWKMVLFFAPVLGAVLIAGALTIDEFHNWYDVVAGGIIGTSCAIVAFRMTFASVWDFRFNHIRLPRTTSLFMRRPYADSDGSMGPSFDYSMGTATEMLPFTREGGWGWDASEGVNGAPFDAANSSGAKGASRDGHEQW</sequence>
<dbReference type="InterPro" id="IPR000326">
    <property type="entry name" value="PAP2/HPO"/>
</dbReference>